<feature type="region of interest" description="Disordered" evidence="1">
    <location>
        <begin position="1920"/>
        <end position="1980"/>
    </location>
</feature>
<reference evidence="4" key="2">
    <citation type="submission" date="2024-04" db="EMBL/GenBank/DDBJ databases">
        <authorList>
            <person name="Chen Y."/>
            <person name="Shah S."/>
            <person name="Dougan E. K."/>
            <person name="Thang M."/>
            <person name="Chan C."/>
        </authorList>
    </citation>
    <scope>NUCLEOTIDE SEQUENCE [LARGE SCALE GENOMIC DNA]</scope>
</reference>
<dbReference type="EMBL" id="CAMXCT010002558">
    <property type="protein sequence ID" value="CAI3998943.1"/>
    <property type="molecule type" value="Genomic_DNA"/>
</dbReference>
<dbReference type="GO" id="GO:0015074">
    <property type="term" value="P:DNA integration"/>
    <property type="evidence" value="ECO:0007669"/>
    <property type="project" value="InterPro"/>
</dbReference>
<feature type="domain" description="Integrase catalytic" evidence="2">
    <location>
        <begin position="676"/>
        <end position="860"/>
    </location>
</feature>
<dbReference type="GO" id="GO:0008233">
    <property type="term" value="F:peptidase activity"/>
    <property type="evidence" value="ECO:0007669"/>
    <property type="project" value="UniProtKB-KW"/>
</dbReference>
<feature type="region of interest" description="Disordered" evidence="1">
    <location>
        <begin position="2229"/>
        <end position="2272"/>
    </location>
</feature>
<protein>
    <submittedName>
        <fullName evidence="5">Copia protein (Gag-int-pol protein) [Cleaved into: Copia VLP protein Copia protease ]</fullName>
    </submittedName>
</protein>
<dbReference type="PROSITE" id="PS50994">
    <property type="entry name" value="INTEGRASE"/>
    <property type="match status" value="2"/>
</dbReference>
<feature type="region of interest" description="Disordered" evidence="1">
    <location>
        <begin position="172"/>
        <end position="195"/>
    </location>
</feature>
<keyword evidence="6" id="KW-1185">Reference proteome</keyword>
<organism evidence="3">
    <name type="scientific">Cladocopium goreaui</name>
    <dbReference type="NCBI Taxonomy" id="2562237"/>
    <lineage>
        <taxon>Eukaryota</taxon>
        <taxon>Sar</taxon>
        <taxon>Alveolata</taxon>
        <taxon>Dinophyceae</taxon>
        <taxon>Suessiales</taxon>
        <taxon>Symbiodiniaceae</taxon>
        <taxon>Cladocopium</taxon>
    </lineage>
</organism>
<reference evidence="3" key="1">
    <citation type="submission" date="2022-10" db="EMBL/GenBank/DDBJ databases">
        <authorList>
            <person name="Chen Y."/>
            <person name="Dougan E. K."/>
            <person name="Chan C."/>
            <person name="Rhodes N."/>
            <person name="Thang M."/>
        </authorList>
    </citation>
    <scope>NUCLEOTIDE SEQUENCE</scope>
</reference>
<dbReference type="EMBL" id="CAMXCT020002558">
    <property type="protein sequence ID" value="CAL1152318.1"/>
    <property type="molecule type" value="Genomic_DNA"/>
</dbReference>
<keyword evidence="5" id="KW-0645">Protease</keyword>
<evidence type="ECO:0000259" key="2">
    <source>
        <dbReference type="PROSITE" id="PS50994"/>
    </source>
</evidence>
<dbReference type="SUPFAM" id="SSF53098">
    <property type="entry name" value="Ribonuclease H-like"/>
    <property type="match status" value="2"/>
</dbReference>
<evidence type="ECO:0000313" key="4">
    <source>
        <dbReference type="EMBL" id="CAL1152318.1"/>
    </source>
</evidence>
<feature type="compositionally biased region" description="Basic residues" evidence="1">
    <location>
        <begin position="3000"/>
        <end position="3017"/>
    </location>
</feature>
<dbReference type="EMBL" id="CAMXCT030002558">
    <property type="protein sequence ID" value="CAL4786255.1"/>
    <property type="molecule type" value="Genomic_DNA"/>
</dbReference>
<feature type="region of interest" description="Disordered" evidence="1">
    <location>
        <begin position="2868"/>
        <end position="2889"/>
    </location>
</feature>
<keyword evidence="5" id="KW-0378">Hydrolase</keyword>
<dbReference type="InterPro" id="IPR001584">
    <property type="entry name" value="Integrase_cat-core"/>
</dbReference>
<feature type="region of interest" description="Disordered" evidence="1">
    <location>
        <begin position="2807"/>
        <end position="2839"/>
    </location>
</feature>
<evidence type="ECO:0000313" key="5">
    <source>
        <dbReference type="EMBL" id="CAL4786255.1"/>
    </source>
</evidence>
<feature type="compositionally biased region" description="Low complexity" evidence="1">
    <location>
        <begin position="180"/>
        <end position="195"/>
    </location>
</feature>
<feature type="compositionally biased region" description="Polar residues" evidence="1">
    <location>
        <begin position="1178"/>
        <end position="1196"/>
    </location>
</feature>
<feature type="region of interest" description="Disordered" evidence="1">
    <location>
        <begin position="1"/>
        <end position="68"/>
    </location>
</feature>
<feature type="region of interest" description="Disordered" evidence="1">
    <location>
        <begin position="2339"/>
        <end position="2363"/>
    </location>
</feature>
<dbReference type="InterPro" id="IPR036397">
    <property type="entry name" value="RNaseH_sf"/>
</dbReference>
<feature type="compositionally biased region" description="Basic and acidic residues" evidence="1">
    <location>
        <begin position="46"/>
        <end position="56"/>
    </location>
</feature>
<feature type="region of interest" description="Disordered" evidence="1">
    <location>
        <begin position="2020"/>
        <end position="2046"/>
    </location>
</feature>
<dbReference type="InterPro" id="IPR012337">
    <property type="entry name" value="RNaseH-like_sf"/>
</dbReference>
<evidence type="ECO:0000256" key="1">
    <source>
        <dbReference type="SAM" id="MobiDB-lite"/>
    </source>
</evidence>
<name>A0A9P1G3Q4_9DINO</name>
<evidence type="ECO:0000313" key="3">
    <source>
        <dbReference type="EMBL" id="CAI3998943.1"/>
    </source>
</evidence>
<sequence length="3600" mass="399502">MASALEEFCGHHLPGRDDPGTSYGKGVSPEDPQQVLAALPRSAAHGGERDVVHQGDRPMPTRPASAVGQQARAVQQVPAVRQEMDLGRRRQAVDRTKSLLKTAAAAFTVLIYGNSVPGQGLHTSCIDGTQDLGLDTTRHQGPAFEFSSSCQESCSQAWSQAQEEPIKEAEPIHGRGRGLGLRLEPSGMKTKTSTGASKTGNRIWLTGYLRACQKTYQREVDAYECLASHHDYKRAGSKVDLMDFLEVFAGTGIVTDLALSFGLSALQPFDLLYGQDLKDRHVVHQLHQTVDQFRPLLTLIAWPCTFWSIFNQNMNYSWRLHELEELRESDRPLVDLGCDLAEKQMDEDRLFLGENPLRSAIWDEPRVVRLRNRPDVIEVECDAGAYGAETVTGEPIAKPHRFITNSPILARLLSLKLTPEQKMYTTKVEGRHTKASGQYCHGLACAILEGLREEARLRNPQRFQLNHEVYYAAPTTHEEDWTAALNEAEKRFENTSKRPLILAEGDILYQQVQELVPWKLNRIQLAWLPGQRRWPTEVPFTHRGCAYRDTGGRFAIEHEDLTSVPYPKQKFINPVRAAIFFYGEAPEEPAERLQFDDDREIPTTAKVAGLNTDIYFEGGPPMSREMRSSLARLHCNLGHAPKTEIIRILAAAGKLDGKILAGLDALRCGTCKRLTKPTKPPTSSTASASRYAGAFGEHLQADIIYIRLLDGYACPVLGMVCMSTNYHAAKTLQNRSPEHLLEVMQEIWYRPLGLPISITVDSDTAFYGVNEQWHQQIGVEFDIIPAEEAHKLGKIGRRNALMRTLSERLIDQNGATNKDQLNNILTAVLHSMNNSTYSYGRSPCQAVFGRMPRPVGDLLSDEKALAITPPLEGAQLSLRPELLRAEAVTALAQFSASQAIRRALLRKTRNQKDFSHLEPGQAIAFWRQSAKARQHKRGAWCLGRFLALDPDRKSMWVQVGKNSIRIGNTQVREAAGWETWTPTSDDLNFIRQAENNIAQGLWSDEVEDGPREEDAADIEADIFQFRRQFPQRLEDEPGVPMIDTPGPPPQQTILNQEQHMPHSMADVPQSIPPGERVQDAIQQLPTPLQSLQHPMQPRYDTHLPISQHYEQSTQQQQYLQQNFQQNYQNININSPTYQNFGPRADFGMNPPTPRTARARSRTPTRTGFQPEQRPATGVPQTTLPIEQQPQTSTAEASLSLRGPEQAFCVLGSEQAHCAYGPEQAPCAKGSEQAFCVKGPEQAFSVPGPEQAYMSNFETMDDGSIHQRLHGWDGSPDFASPAMPSQRAYNAYLASDQRKVEMMNAGISKDVERADNSSSDEDLSISNDRNLTRQEMKQLDRELPWREVWALPTMIREKYIEAAVNEYNGWLQWNSIRPLTQAEANEIYKDPKLRRRILRSRSAYRDKSRGIGEIKAKCRVVLIGCQDPDLHSLSRDSPTPTRLSEYILMSVASAGANRMFNGDGRRWSIWISDAEKAFLQGTQDSSERKGLPLYMAPPQDAIIQAAEAFPAPLYEVTSNAYGLANAPRVWYKRVDKVVRGCDFKQHSFDRCLYYHVGEDGLLDALMIVHVDDMLAVYSETFPLELLEGMFKWGSVTKITPDTPGEFRGKEIQMIVEDNKVSYKVTQKSFIKNLAPGNLRVGRLRQPPELSDEERKEFRSVCGCLQWLGGQTRPELCAATSLAHRGADTDIHDLKHLYECIAFAKQTADCGLTFPPIFLNRASTLVTYSDSSWANARCHKSQYGVVVTITSAQVTETTCHAHILDWKSGRSPRVCRSTLASEACACDEASDRACFANLVLSELLYQKAAYLGDLKLNSLLCTVGVARFAAAGGQSQQCAAAAELRTLLAGLGARGERWASQHKVLWNSGVKSHVCASWTCTLTLASELDVSAETFGIPIGETYFREKGTVAVGVFGDAEVDGAASQQSGEPEEAAEASEASLPPGDDRGSGGQGGQESSDPWSGWERLTPPDSSGGSGSGARDDDWWKYEWRWTPNGGWAVGDQGQRPNYMARVEETTLANDGRWHGSGYSGSHAGRDQQHGGDSWGKPTEKMMVPEFDGEGTEAELGKTARSYLRKVQAWAKCTKLPERERALALYTHLGGKAWVCAEELDVDILGSPTGMDYFVDWVRVRFMEMEVNKVSSVMTELFRKCRRSHEQSVRDFNVVFERLLLHLTELNCELPQLVKAWLYLDRLRLNEGDELAILASVGNKYDLKLLQQAAIIHDRTSRKTAWEPRPRAAGGRWQGRQSVHMTDIPEGGEVSDDGHPSEDESDAELVTEEVAMTYHDAFMAYQDAKSKYREALKGRGVDRDELRKRSEERLKLAKARSYCGACKRKGHWHKDPECPLRQSTSSASSSAPQVKNAQMSTNVHHVQMCFMSAGSHGVEAGEGGRGGDHLLEVAGGELLAIADTACTKAVAGHAWYESYCEVAERKGIPIEIVNEADKFKFGASRIHDSTFAVWARFGIGHKLIKVKVAIVSCRVPLLFSRTVLAKLGMVYAVDSHQVDLQRLDLKGVSLRFSETGHPALLVSEYPEPYCEEGCNWAEDPDVQIYREASEQYTAAGERLKQSHVISKEILHMFNMIFGKDLTVLQFLLQLVDCGSAAVFFPSVPCSPPLKSMSAARTSPWKMNRAELLKELHDRQIPVHPSWTVPELRATLVEHNKGAVSSQEVTAMKGISKMSLEELKSKAVELNIRMPDKPSRGLLMRLLRENQMPSGDQLMTFGKYKTWMFKEVPKNYLEWAVQEVDANQGASPELVHFANWSRGELASRKAKAENDVGVSVDPEVSAVIPVPEMDASVKSAGSVMTWKTSSSAPKASNAGKVAETKQKASPNRGKREAETVEITDGMDVQVPVEVVDELETLDARAASLRREHHLPPGGRASPSSSDAEVDDGKAFVYNKTIGLEHSTGGGGTEYNTTIGLACGGGGDEIEYVKTVGLEHGGGGAAEYNEGIGLLHGGREMMYDCGIGPVQAIDYENYERRGDAEVGESYDRSPAGLSPKQKAKQGMRTRKINSSTRRKVAHMGKQLMSVLVTCAAVVGSMAEEVVTSTCGNQACRIADCLEIFAGQAEISAACAKKKMAVLRPRDLRYGDDLRDPEVRQAVLKEIEEERPRVVWMAPPCTHWCAFSRLNYTKQERRRLRAKDKPFLQLIDEVMVAQRKHGGHVVVENPSTSDLWRNPTIARWMADEGVNNFNLDMCQFELKSVTEEGKYLKKGTKLMTTHPSFEEGLGKRCAQPHPHRPVQGRDTSHSAHYTMDFAEAVAGVVKQLPTQTAWVSEAAGSDEPGGELVETVEEELVEQVGAKGITFKGAVSGRVAGALKRLHQNLGHPTNRELVRHLRLGGANQAMVEAAAGMKCETCARCTKPPPQRVAKPTALLDFNDAVALDIIFLDTAESKGHLALNMVDIASSYQVVMPIPNRRADTVADAFYKYWAAWAGIPGKLVLDLDTCFRDSFWDPTNADGIAMRCAAGQAHWQNGIAERYGGAWKMMWDRLLEEHTLLDSDLYEAACAISEARNTLRNRSGFSPRQWVFGSQGRYGIDPDDAPHDVASMSHATSDEKMGRKHTLKLGAKMAFFHIQNIEALCSRAPHAAHAPPQAAEHSA</sequence>
<dbReference type="Gene3D" id="3.30.420.10">
    <property type="entry name" value="Ribonuclease H-like superfamily/Ribonuclease H"/>
    <property type="match status" value="2"/>
</dbReference>
<proteinExistence type="predicted"/>
<dbReference type="Proteomes" id="UP001152797">
    <property type="component" value="Unassembled WGS sequence"/>
</dbReference>
<feature type="region of interest" description="Disordered" evidence="1">
    <location>
        <begin position="1147"/>
        <end position="1198"/>
    </location>
</feature>
<dbReference type="Pfam" id="PF07727">
    <property type="entry name" value="RVT_2"/>
    <property type="match status" value="1"/>
</dbReference>
<feature type="compositionally biased region" description="Basic and acidic residues" evidence="1">
    <location>
        <begin position="8"/>
        <end position="19"/>
    </location>
</feature>
<accession>A0A9P1G3Q4</accession>
<evidence type="ECO:0000313" key="6">
    <source>
        <dbReference type="Proteomes" id="UP001152797"/>
    </source>
</evidence>
<dbReference type="GO" id="GO:0006508">
    <property type="term" value="P:proteolysis"/>
    <property type="evidence" value="ECO:0007669"/>
    <property type="project" value="UniProtKB-KW"/>
</dbReference>
<gene>
    <name evidence="3" type="ORF">C1SCF055_LOCUS25200</name>
</gene>
<dbReference type="InterPro" id="IPR013103">
    <property type="entry name" value="RVT_2"/>
</dbReference>
<feature type="domain" description="Integrase catalytic" evidence="2">
    <location>
        <begin position="3367"/>
        <end position="3532"/>
    </location>
</feature>
<dbReference type="GO" id="GO:0003676">
    <property type="term" value="F:nucleic acid binding"/>
    <property type="evidence" value="ECO:0007669"/>
    <property type="project" value="InterPro"/>
</dbReference>
<comment type="caution">
    <text evidence="3">The sequence shown here is derived from an EMBL/GenBank/DDBJ whole genome shotgun (WGS) entry which is preliminary data.</text>
</comment>
<feature type="region of interest" description="Disordered" evidence="1">
    <location>
        <begin position="2983"/>
        <end position="3017"/>
    </location>
</feature>